<proteinExistence type="predicted"/>
<dbReference type="OrthoDB" id="120909at2759"/>
<accession>A0A9W6YED9</accession>
<dbReference type="AlphaFoldDB" id="A0A9W6YED9"/>
<dbReference type="EMBL" id="BSXT01005504">
    <property type="protein sequence ID" value="GMF60708.1"/>
    <property type="molecule type" value="Genomic_DNA"/>
</dbReference>
<organism evidence="1 2">
    <name type="scientific">Phytophthora fragariaefolia</name>
    <dbReference type="NCBI Taxonomy" id="1490495"/>
    <lineage>
        <taxon>Eukaryota</taxon>
        <taxon>Sar</taxon>
        <taxon>Stramenopiles</taxon>
        <taxon>Oomycota</taxon>
        <taxon>Peronosporomycetes</taxon>
        <taxon>Peronosporales</taxon>
        <taxon>Peronosporaceae</taxon>
        <taxon>Phytophthora</taxon>
    </lineage>
</organism>
<protein>
    <submittedName>
        <fullName evidence="1">Unnamed protein product</fullName>
    </submittedName>
</protein>
<reference evidence="1" key="1">
    <citation type="submission" date="2023-04" db="EMBL/GenBank/DDBJ databases">
        <title>Phytophthora fragariaefolia NBRC 109709.</title>
        <authorList>
            <person name="Ichikawa N."/>
            <person name="Sato H."/>
            <person name="Tonouchi N."/>
        </authorList>
    </citation>
    <scope>NUCLEOTIDE SEQUENCE</scope>
    <source>
        <strain evidence="1">NBRC 109709</strain>
    </source>
</reference>
<name>A0A9W6YED9_9STRA</name>
<dbReference type="Proteomes" id="UP001165121">
    <property type="component" value="Unassembled WGS sequence"/>
</dbReference>
<comment type="caution">
    <text evidence="1">The sequence shown here is derived from an EMBL/GenBank/DDBJ whole genome shotgun (WGS) entry which is preliminary data.</text>
</comment>
<sequence length="118" mass="13745">MPIVKTDSMYDDILHLIYRDTNKKLNPAEVVFDSEFIPFSPVQRQFLNDDVVGCFFHYKQALRRRMKRQRTTEAEANIAMAPGMLDILTVVEPERVDPKSIAWVQQRIMQECITKKAG</sequence>
<gene>
    <name evidence="1" type="ORF">Pfra01_002636400</name>
</gene>
<evidence type="ECO:0000313" key="1">
    <source>
        <dbReference type="EMBL" id="GMF60708.1"/>
    </source>
</evidence>
<evidence type="ECO:0000313" key="2">
    <source>
        <dbReference type="Proteomes" id="UP001165121"/>
    </source>
</evidence>
<keyword evidence="2" id="KW-1185">Reference proteome</keyword>